<evidence type="ECO:0000313" key="7">
    <source>
        <dbReference type="Proteomes" id="UP001592530"/>
    </source>
</evidence>
<dbReference type="EMBL" id="JBHEZY010000044">
    <property type="protein sequence ID" value="MFC1436609.1"/>
    <property type="molecule type" value="Genomic_DNA"/>
</dbReference>
<evidence type="ECO:0000256" key="4">
    <source>
        <dbReference type="ARBA" id="ARBA00023163"/>
    </source>
</evidence>
<dbReference type="InterPro" id="IPR013324">
    <property type="entry name" value="RNA_pol_sigma_r3/r4-like"/>
</dbReference>
<name>A0ABV6XEC9_9ACTN</name>
<evidence type="ECO:0000256" key="1">
    <source>
        <dbReference type="ARBA" id="ARBA00023015"/>
    </source>
</evidence>
<dbReference type="Gene3D" id="1.20.140.160">
    <property type="match status" value="1"/>
</dbReference>
<evidence type="ECO:0000256" key="3">
    <source>
        <dbReference type="ARBA" id="ARBA00023125"/>
    </source>
</evidence>
<organism evidence="6 7">
    <name type="scientific">Streptacidiphilus alkalitolerans</name>
    <dbReference type="NCBI Taxonomy" id="3342712"/>
    <lineage>
        <taxon>Bacteria</taxon>
        <taxon>Bacillati</taxon>
        <taxon>Actinomycetota</taxon>
        <taxon>Actinomycetes</taxon>
        <taxon>Kitasatosporales</taxon>
        <taxon>Streptomycetaceae</taxon>
        <taxon>Streptacidiphilus</taxon>
    </lineage>
</organism>
<keyword evidence="1" id="KW-0805">Transcription regulation</keyword>
<keyword evidence="3" id="KW-0238">DNA-binding</keyword>
<keyword evidence="4" id="KW-0804">Transcription</keyword>
<accession>A0ABV6XEC9</accession>
<dbReference type="Pfam" id="PF04545">
    <property type="entry name" value="Sigma70_r4"/>
    <property type="match status" value="1"/>
</dbReference>
<keyword evidence="2" id="KW-0731">Sigma factor</keyword>
<feature type="non-terminal residue" evidence="6">
    <location>
        <position position="1"/>
    </location>
</feature>
<comment type="caution">
    <text evidence="6">The sequence shown here is derived from an EMBL/GenBank/DDBJ whole genome shotgun (WGS) entry which is preliminary data.</text>
</comment>
<gene>
    <name evidence="6" type="ORF">ACEZDB_38850</name>
</gene>
<sequence length="44" mass="4970">VSMRFGAEMTQSEIGAVLGLSQMHVSRLLSRILSRLRQQLLVQE</sequence>
<protein>
    <submittedName>
        <fullName evidence="6">Sigma factor-like helix-turn-helix DNA-binding protein</fullName>
    </submittedName>
</protein>
<proteinExistence type="predicted"/>
<reference evidence="6 7" key="1">
    <citation type="submission" date="2024-09" db="EMBL/GenBank/DDBJ databases">
        <authorList>
            <person name="Lee S.D."/>
        </authorList>
    </citation>
    <scope>NUCLEOTIDE SEQUENCE [LARGE SCALE GENOMIC DNA]</scope>
    <source>
        <strain evidence="6 7">N1-3</strain>
    </source>
</reference>
<dbReference type="SUPFAM" id="SSF88659">
    <property type="entry name" value="Sigma3 and sigma4 domains of RNA polymerase sigma factors"/>
    <property type="match status" value="1"/>
</dbReference>
<dbReference type="RefSeq" id="WP_380560367.1">
    <property type="nucleotide sequence ID" value="NZ_JBHEZY010000044.1"/>
</dbReference>
<dbReference type="PANTHER" id="PTHR30385">
    <property type="entry name" value="SIGMA FACTOR F FLAGELLAR"/>
    <property type="match status" value="1"/>
</dbReference>
<feature type="domain" description="RNA polymerase sigma-70 region 4" evidence="5">
    <location>
        <begin position="1"/>
        <end position="38"/>
    </location>
</feature>
<evidence type="ECO:0000256" key="2">
    <source>
        <dbReference type="ARBA" id="ARBA00023082"/>
    </source>
</evidence>
<evidence type="ECO:0000313" key="6">
    <source>
        <dbReference type="EMBL" id="MFC1436609.1"/>
    </source>
</evidence>
<dbReference type="PANTHER" id="PTHR30385:SF4">
    <property type="entry name" value="RNA POLYMERASE SIGMA-E FACTOR"/>
    <property type="match status" value="1"/>
</dbReference>
<evidence type="ECO:0000259" key="5">
    <source>
        <dbReference type="Pfam" id="PF04545"/>
    </source>
</evidence>
<dbReference type="Proteomes" id="UP001592530">
    <property type="component" value="Unassembled WGS sequence"/>
</dbReference>
<dbReference type="InterPro" id="IPR007630">
    <property type="entry name" value="RNA_pol_sigma70_r4"/>
</dbReference>